<protein>
    <submittedName>
        <fullName evidence="2">Uncharacterized protein</fullName>
    </submittedName>
</protein>
<feature type="region of interest" description="Disordered" evidence="1">
    <location>
        <begin position="90"/>
        <end position="149"/>
    </location>
</feature>
<dbReference type="EMBL" id="CALNXK010000137">
    <property type="protein sequence ID" value="CAH3166614.1"/>
    <property type="molecule type" value="Genomic_DNA"/>
</dbReference>
<organism evidence="2 3">
    <name type="scientific">Porites lobata</name>
    <dbReference type="NCBI Taxonomy" id="104759"/>
    <lineage>
        <taxon>Eukaryota</taxon>
        <taxon>Metazoa</taxon>
        <taxon>Cnidaria</taxon>
        <taxon>Anthozoa</taxon>
        <taxon>Hexacorallia</taxon>
        <taxon>Scleractinia</taxon>
        <taxon>Fungiina</taxon>
        <taxon>Poritidae</taxon>
        <taxon>Porites</taxon>
    </lineage>
</organism>
<name>A0ABN8QPM4_9CNID</name>
<comment type="caution">
    <text evidence="2">The sequence shown here is derived from an EMBL/GenBank/DDBJ whole genome shotgun (WGS) entry which is preliminary data.</text>
</comment>
<keyword evidence="3" id="KW-1185">Reference proteome</keyword>
<evidence type="ECO:0000256" key="1">
    <source>
        <dbReference type="SAM" id="MobiDB-lite"/>
    </source>
</evidence>
<feature type="non-terminal residue" evidence="2">
    <location>
        <position position="149"/>
    </location>
</feature>
<reference evidence="2 3" key="1">
    <citation type="submission" date="2022-05" db="EMBL/GenBank/DDBJ databases">
        <authorList>
            <consortium name="Genoscope - CEA"/>
            <person name="William W."/>
        </authorList>
    </citation>
    <scope>NUCLEOTIDE SEQUENCE [LARGE SCALE GENOMIC DNA]</scope>
</reference>
<gene>
    <name evidence="2" type="ORF">PLOB_00007770</name>
</gene>
<accession>A0ABN8QPM4</accession>
<evidence type="ECO:0000313" key="2">
    <source>
        <dbReference type="EMBL" id="CAH3166614.1"/>
    </source>
</evidence>
<dbReference type="Proteomes" id="UP001159405">
    <property type="component" value="Unassembled WGS sequence"/>
</dbReference>
<feature type="non-terminal residue" evidence="2">
    <location>
        <position position="1"/>
    </location>
</feature>
<proteinExistence type="predicted"/>
<evidence type="ECO:0000313" key="3">
    <source>
        <dbReference type="Proteomes" id="UP001159405"/>
    </source>
</evidence>
<sequence length="149" mass="15875">SLEHRLANFLILNRSTPHTVTWQSPAELFLGRQIRNCFTLPKPNLNRAWSWFVIGGVALKGGSLEESLGSCEGEEDSNYARNFLSSQAEVKSGVWSPSEPPVNTSEAGGVPDAGDVEEQDTTEVTPESSLGDALEGASPSGTPLSPHPA</sequence>